<dbReference type="AlphaFoldDB" id="A0A8H5CEI8"/>
<sequence length="239" mass="26392">MPATRSADETSPSLNNATDSDAFCDPNSYCIPSSSEWLSHAGSSIHSSGARINELPSPPTSDAGHSDNQNPHIPPRPGFRTSRSSPYRRPAESYLSMIPCEEVSSFSPSGPVEPEFLEEMIENLLQCGVVEERIGRVVCSLLDLVNKERSAKGDTCRGQRFAFTTIRVAKSCRFPPSPPVSLRRFLPPLQFGPTSSRLTQSQLRQLGSRVSLNPDIIYPIIWRMWATESIRPDFTGVLL</sequence>
<dbReference type="Proteomes" id="UP000541558">
    <property type="component" value="Unassembled WGS sequence"/>
</dbReference>
<evidence type="ECO:0000313" key="2">
    <source>
        <dbReference type="EMBL" id="KAF5340296.1"/>
    </source>
</evidence>
<feature type="compositionally biased region" description="Polar residues" evidence="1">
    <location>
        <begin position="9"/>
        <end position="19"/>
    </location>
</feature>
<organism evidence="2 3">
    <name type="scientific">Ephemerocybe angulata</name>
    <dbReference type="NCBI Taxonomy" id="980116"/>
    <lineage>
        <taxon>Eukaryota</taxon>
        <taxon>Fungi</taxon>
        <taxon>Dikarya</taxon>
        <taxon>Basidiomycota</taxon>
        <taxon>Agaricomycotina</taxon>
        <taxon>Agaricomycetes</taxon>
        <taxon>Agaricomycetidae</taxon>
        <taxon>Agaricales</taxon>
        <taxon>Agaricineae</taxon>
        <taxon>Psathyrellaceae</taxon>
        <taxon>Ephemerocybe</taxon>
    </lineage>
</organism>
<proteinExistence type="predicted"/>
<name>A0A8H5CEI8_9AGAR</name>
<feature type="region of interest" description="Disordered" evidence="1">
    <location>
        <begin position="1"/>
        <end position="25"/>
    </location>
</feature>
<reference evidence="2 3" key="1">
    <citation type="journal article" date="2020" name="ISME J.">
        <title>Uncovering the hidden diversity of litter-decomposition mechanisms in mushroom-forming fungi.</title>
        <authorList>
            <person name="Floudas D."/>
            <person name="Bentzer J."/>
            <person name="Ahren D."/>
            <person name="Johansson T."/>
            <person name="Persson P."/>
            <person name="Tunlid A."/>
        </authorList>
    </citation>
    <scope>NUCLEOTIDE SEQUENCE [LARGE SCALE GENOMIC DNA]</scope>
    <source>
        <strain evidence="2 3">CBS 175.51</strain>
    </source>
</reference>
<feature type="region of interest" description="Disordered" evidence="1">
    <location>
        <begin position="41"/>
        <end position="87"/>
    </location>
</feature>
<accession>A0A8H5CEI8</accession>
<protein>
    <submittedName>
        <fullName evidence="2">Uncharacterized protein</fullName>
    </submittedName>
</protein>
<dbReference type="OrthoDB" id="3116934at2759"/>
<comment type="caution">
    <text evidence="2">The sequence shown here is derived from an EMBL/GenBank/DDBJ whole genome shotgun (WGS) entry which is preliminary data.</text>
</comment>
<feature type="compositionally biased region" description="Low complexity" evidence="1">
    <location>
        <begin position="41"/>
        <end position="52"/>
    </location>
</feature>
<evidence type="ECO:0000256" key="1">
    <source>
        <dbReference type="SAM" id="MobiDB-lite"/>
    </source>
</evidence>
<keyword evidence="3" id="KW-1185">Reference proteome</keyword>
<dbReference type="EMBL" id="JAACJK010000004">
    <property type="protein sequence ID" value="KAF5340296.1"/>
    <property type="molecule type" value="Genomic_DNA"/>
</dbReference>
<evidence type="ECO:0000313" key="3">
    <source>
        <dbReference type="Proteomes" id="UP000541558"/>
    </source>
</evidence>
<gene>
    <name evidence="2" type="ORF">D9611_007861</name>
</gene>